<sequence>MAELVARGLQRTLGDGRRRFRLRIPAFRLESGDRLAIVGETGSGKTTAMDVLALACRPDAATDFSLSAGNTLVDLLAPHGARTLARLRARHFGYVLQTSPLFPFLDLGENAELGQRLAGRRDPDAIRRLLAALRIDLPLRTRIADLSVGQRQRLAVVRALAHRPDFLLCDEPTGALDPRTAGRLLDTLIAEAGDTGAAILMITHDEALAASRGFTTLEMVRDHGRADASTLRPAPGAVA</sequence>
<dbReference type="InterPro" id="IPR027417">
    <property type="entry name" value="P-loop_NTPase"/>
</dbReference>
<gene>
    <name evidence="6" type="primary">yxdL</name>
    <name evidence="6" type="ORF">A6302_01988</name>
</gene>
<dbReference type="RefSeq" id="WP_069306726.1">
    <property type="nucleotide sequence ID" value="NZ_MCRJ01000042.1"/>
</dbReference>
<dbReference type="GO" id="GO:0022857">
    <property type="term" value="F:transmembrane transporter activity"/>
    <property type="evidence" value="ECO:0007669"/>
    <property type="project" value="TreeGrafter"/>
</dbReference>
<keyword evidence="3 6" id="KW-0067">ATP-binding</keyword>
<dbReference type="InterPro" id="IPR015854">
    <property type="entry name" value="ABC_transpr_LolD-like"/>
</dbReference>
<dbReference type="SMART" id="SM00382">
    <property type="entry name" value="AAA"/>
    <property type="match status" value="1"/>
</dbReference>
<dbReference type="PANTHER" id="PTHR24220:SF689">
    <property type="entry name" value="LIPOPROTEIN-RELEASING SYSTEM ATP-BINDING PROTEIN LOLD"/>
    <property type="match status" value="1"/>
</dbReference>
<dbReference type="PROSITE" id="PS00211">
    <property type="entry name" value="ABC_TRANSPORTER_1"/>
    <property type="match status" value="1"/>
</dbReference>
<dbReference type="OrthoDB" id="9802264at2"/>
<dbReference type="SUPFAM" id="SSF52540">
    <property type="entry name" value="P-loop containing nucleoside triphosphate hydrolases"/>
    <property type="match status" value="1"/>
</dbReference>
<evidence type="ECO:0000256" key="2">
    <source>
        <dbReference type="ARBA" id="ARBA00022741"/>
    </source>
</evidence>
<dbReference type="GO" id="GO:0005524">
    <property type="term" value="F:ATP binding"/>
    <property type="evidence" value="ECO:0007669"/>
    <property type="project" value="UniProtKB-KW"/>
</dbReference>
<dbReference type="PATRIC" id="fig|1439726.3.peg.2103"/>
<dbReference type="GO" id="GO:0089705">
    <property type="term" value="P:protein localization to outer membrane"/>
    <property type="evidence" value="ECO:0007669"/>
    <property type="project" value="TreeGrafter"/>
</dbReference>
<dbReference type="AlphaFoldDB" id="A0A1E3H2Z7"/>
<accession>A0A1E3H2Z7</accession>
<keyword evidence="2" id="KW-0547">Nucleotide-binding</keyword>
<dbReference type="GO" id="GO:0016887">
    <property type="term" value="F:ATP hydrolysis activity"/>
    <property type="evidence" value="ECO:0007669"/>
    <property type="project" value="InterPro"/>
</dbReference>
<dbReference type="InterPro" id="IPR017871">
    <property type="entry name" value="ABC_transporter-like_CS"/>
</dbReference>
<comment type="similarity">
    <text evidence="1">Belongs to the ABC transporter superfamily.</text>
</comment>
<dbReference type="PANTHER" id="PTHR24220">
    <property type="entry name" value="IMPORT ATP-BINDING PROTEIN"/>
    <property type="match status" value="1"/>
</dbReference>
<dbReference type="PROSITE" id="PS50893">
    <property type="entry name" value="ABC_TRANSPORTER_2"/>
    <property type="match status" value="1"/>
</dbReference>
<dbReference type="InterPro" id="IPR003439">
    <property type="entry name" value="ABC_transporter-like_ATP-bd"/>
</dbReference>
<name>A0A1E3H2Z7_9HYPH</name>
<keyword evidence="7" id="KW-1185">Reference proteome</keyword>
<dbReference type="GO" id="GO:0005886">
    <property type="term" value="C:plasma membrane"/>
    <property type="evidence" value="ECO:0007669"/>
    <property type="project" value="TreeGrafter"/>
</dbReference>
<dbReference type="Gene3D" id="3.40.50.300">
    <property type="entry name" value="P-loop containing nucleotide triphosphate hydrolases"/>
    <property type="match status" value="1"/>
</dbReference>
<evidence type="ECO:0000256" key="1">
    <source>
        <dbReference type="ARBA" id="ARBA00005417"/>
    </source>
</evidence>
<evidence type="ECO:0000259" key="5">
    <source>
        <dbReference type="PROSITE" id="PS50893"/>
    </source>
</evidence>
<organism evidence="6 7">
    <name type="scientific">Methylobrevis pamukkalensis</name>
    <dbReference type="NCBI Taxonomy" id="1439726"/>
    <lineage>
        <taxon>Bacteria</taxon>
        <taxon>Pseudomonadati</taxon>
        <taxon>Pseudomonadota</taxon>
        <taxon>Alphaproteobacteria</taxon>
        <taxon>Hyphomicrobiales</taxon>
        <taxon>Pleomorphomonadaceae</taxon>
        <taxon>Methylobrevis</taxon>
    </lineage>
</organism>
<evidence type="ECO:0000256" key="4">
    <source>
        <dbReference type="ARBA" id="ARBA00022967"/>
    </source>
</evidence>
<evidence type="ECO:0000256" key="3">
    <source>
        <dbReference type="ARBA" id="ARBA00022840"/>
    </source>
</evidence>
<dbReference type="GO" id="GO:0044874">
    <property type="term" value="P:lipoprotein localization to outer membrane"/>
    <property type="evidence" value="ECO:0007669"/>
    <property type="project" value="TreeGrafter"/>
</dbReference>
<reference evidence="6 7" key="1">
    <citation type="submission" date="2016-07" db="EMBL/GenBank/DDBJ databases">
        <title>Draft Genome Sequence of Methylobrevis pamukkalensis PK2.</title>
        <authorList>
            <person name="Vasilenko O.V."/>
            <person name="Doronina N.V."/>
            <person name="Shmareva M.N."/>
            <person name="Tarlachkov S.V."/>
            <person name="Mustakhimov I."/>
            <person name="Trotsenko Y.A."/>
        </authorList>
    </citation>
    <scope>NUCLEOTIDE SEQUENCE [LARGE SCALE GENOMIC DNA]</scope>
    <source>
        <strain evidence="6 7">PK2</strain>
    </source>
</reference>
<protein>
    <submittedName>
        <fullName evidence="6">ABC transporter ATP-binding protein YxdL</fullName>
    </submittedName>
</protein>
<dbReference type="Proteomes" id="UP000094622">
    <property type="component" value="Unassembled WGS sequence"/>
</dbReference>
<dbReference type="EMBL" id="MCRJ01000042">
    <property type="protein sequence ID" value="ODN70703.1"/>
    <property type="molecule type" value="Genomic_DNA"/>
</dbReference>
<proteinExistence type="inferred from homology"/>
<evidence type="ECO:0000313" key="6">
    <source>
        <dbReference type="EMBL" id="ODN70703.1"/>
    </source>
</evidence>
<keyword evidence="4" id="KW-1278">Translocase</keyword>
<comment type="caution">
    <text evidence="6">The sequence shown here is derived from an EMBL/GenBank/DDBJ whole genome shotgun (WGS) entry which is preliminary data.</text>
</comment>
<dbReference type="Pfam" id="PF00005">
    <property type="entry name" value="ABC_tran"/>
    <property type="match status" value="1"/>
</dbReference>
<evidence type="ECO:0000313" key="7">
    <source>
        <dbReference type="Proteomes" id="UP000094622"/>
    </source>
</evidence>
<dbReference type="InterPro" id="IPR003593">
    <property type="entry name" value="AAA+_ATPase"/>
</dbReference>
<feature type="domain" description="ABC transporter" evidence="5">
    <location>
        <begin position="4"/>
        <end position="237"/>
    </location>
</feature>